<accession>A0A1J0D025</accession>
<name>A0A1J0D025_EPITY</name>
<dbReference type="SMART" id="SM00497">
    <property type="entry name" value="IENR1"/>
    <property type="match status" value="1"/>
</dbReference>
<dbReference type="RefSeq" id="YP_009327810.1">
    <property type="nucleotide sequence ID" value="NC_032063.1"/>
</dbReference>
<dbReference type="SMART" id="SM00496">
    <property type="entry name" value="IENR2"/>
    <property type="match status" value="2"/>
</dbReference>
<dbReference type="InterPro" id="IPR006350">
    <property type="entry name" value="Intron_endoG1"/>
</dbReference>
<protein>
    <recommendedName>
        <fullName evidence="4">Nuclease associated modular domain-containing protein</fullName>
    </recommendedName>
</protein>
<geneLocation type="mitochondrion" evidence="5"/>
<feature type="domain" description="Nuclease associated modular" evidence="4">
    <location>
        <begin position="14"/>
        <end position="30"/>
    </location>
</feature>
<evidence type="ECO:0000256" key="1">
    <source>
        <dbReference type="ARBA" id="ARBA00022722"/>
    </source>
</evidence>
<keyword evidence="5" id="KW-0496">Mitochondrion</keyword>
<sequence length="114" mass="13298">MKEYYKDKNSHPMYGKNHTKEALSLISKPGGLNPMYGKTHSDETRSIMAKKRNKYLKGVGIFDLNNNLIKKFDNNVELAKYLKISKVTVGKYMNNNLIYNNIYIFKPIENKNFD</sequence>
<dbReference type="GO" id="GO:0004519">
    <property type="term" value="F:endonuclease activity"/>
    <property type="evidence" value="ECO:0007669"/>
    <property type="project" value="UniProtKB-KW"/>
</dbReference>
<dbReference type="AlphaFoldDB" id="A0A1J0D025"/>
<evidence type="ECO:0000256" key="2">
    <source>
        <dbReference type="ARBA" id="ARBA00022759"/>
    </source>
</evidence>
<dbReference type="InterPro" id="IPR010896">
    <property type="entry name" value="NUMOD1"/>
</dbReference>
<dbReference type="Pfam" id="PF07453">
    <property type="entry name" value="NUMOD1"/>
    <property type="match status" value="1"/>
</dbReference>
<dbReference type="GO" id="GO:0003677">
    <property type="term" value="F:DNA binding"/>
    <property type="evidence" value="ECO:0007669"/>
    <property type="project" value="InterPro"/>
</dbReference>
<proteinExistence type="predicted"/>
<organism evidence="5">
    <name type="scientific">Epichloe typhina</name>
    <name type="common">Mycoparasitic fungus</name>
    <name type="synonym">Sphaeria typhina</name>
    <dbReference type="NCBI Taxonomy" id="5113"/>
    <lineage>
        <taxon>Eukaryota</taxon>
        <taxon>Fungi</taxon>
        <taxon>Dikarya</taxon>
        <taxon>Ascomycota</taxon>
        <taxon>Pezizomycotina</taxon>
        <taxon>Sordariomycetes</taxon>
        <taxon>Hypocreomycetidae</taxon>
        <taxon>Hypocreales</taxon>
        <taxon>Clavicipitaceae</taxon>
        <taxon>Epichloe</taxon>
    </lineage>
</organism>
<keyword evidence="2" id="KW-0255">Endonuclease</keyword>
<gene>
    <name evidence="5" type="primary">orf114</name>
</gene>
<evidence type="ECO:0000313" key="5">
    <source>
        <dbReference type="EMBL" id="APB96768.1"/>
    </source>
</evidence>
<evidence type="ECO:0000259" key="4">
    <source>
        <dbReference type="SMART" id="SM00496"/>
    </source>
</evidence>
<evidence type="ECO:0000256" key="3">
    <source>
        <dbReference type="ARBA" id="ARBA00022801"/>
    </source>
</evidence>
<dbReference type="Pfam" id="PF07460">
    <property type="entry name" value="NUMOD3"/>
    <property type="match status" value="2"/>
</dbReference>
<dbReference type="GeneID" id="30513367"/>
<dbReference type="EMBL" id="KX066185">
    <property type="protein sequence ID" value="APB96768.1"/>
    <property type="molecule type" value="Genomic_DNA"/>
</dbReference>
<dbReference type="GO" id="GO:0016787">
    <property type="term" value="F:hydrolase activity"/>
    <property type="evidence" value="ECO:0007669"/>
    <property type="project" value="UniProtKB-KW"/>
</dbReference>
<reference evidence="5" key="1">
    <citation type="journal article" date="2017" name="Mycologia">
        <title>Epichloe hybrida sp. nov., an emerging model system for investigating fungal allopolyploidy.</title>
        <authorList>
            <person name="Campbell M.A."/>
            <person name="Tapper B.A."/>
            <person name="Johnson R.D."/>
            <person name="Mace W."/>
            <person name="Ram A."/>
            <person name="Lukito Y."/>
            <person name="Dupont P.-Y."/>
            <person name="Johnson L.J."/>
            <person name="Scott D.B."/>
            <person name="Ganley A.R.D."/>
            <person name="Cox M.P."/>
        </authorList>
    </citation>
    <scope>NUCLEOTIDE SEQUENCE</scope>
    <source>
        <strain evidence="5">E8</strain>
    </source>
</reference>
<keyword evidence="1" id="KW-0540">Nuclease</keyword>
<dbReference type="SUPFAM" id="SSF64496">
    <property type="entry name" value="DNA-binding domain of intron-encoded endonucleases"/>
    <property type="match status" value="1"/>
</dbReference>
<dbReference type="InterPro" id="IPR003647">
    <property type="entry name" value="Intron_nuc_1_rpt"/>
</dbReference>
<dbReference type="InterPro" id="IPR003611">
    <property type="entry name" value="NUMOD3"/>
</dbReference>
<dbReference type="NCBIfam" id="TIGR01453">
    <property type="entry name" value="grpIintron_endo"/>
    <property type="match status" value="1"/>
</dbReference>
<feature type="domain" description="Nuclease associated modular" evidence="4">
    <location>
        <begin position="36"/>
        <end position="52"/>
    </location>
</feature>
<keyword evidence="3" id="KW-0378">Hydrolase</keyword>